<dbReference type="PANTHER" id="PTHR39639:SF1">
    <property type="entry name" value="DUF262 DOMAIN-CONTAINING PROTEIN"/>
    <property type="match status" value="1"/>
</dbReference>
<evidence type="ECO:0000313" key="2">
    <source>
        <dbReference type="EMBL" id="MFC3577888.1"/>
    </source>
</evidence>
<protein>
    <submittedName>
        <fullName evidence="2">DUF262 domain-containing protein</fullName>
    </submittedName>
</protein>
<sequence>MADNEQPGAEVETEDDEHVLDIDAEEEVLSVTYEITSYGADYPVDGLVKRLDRGDVQIPSFNPAYTESDEIRGFQRGFVWNRPQMDRFIESLLLGLPVPGVFLVREKSNALLVLDGQQRLRSLQAYYSGIHAGREYRLKYAQEPFYGKTYEELDDEDRRRLDDSIIHATVLRQESPTGSQQAIYSIFERLNTGGSPLQPQEIRIALFNGPFLQLLGELNEDSNWRELYGPPSKRYKDHELTLRVFALFEEFDSYFRPVKGFLNQYLENNRDRTPEDSEELAGLFRAACRHINEAIGVRAFKPVRALNAAVLDSVMVGVMQRLASGDITSHEQLKQAYEALMINKEYRAATTYSTAGEESVAERIQLSTDAFASVA</sequence>
<comment type="caution">
    <text evidence="2">The sequence shown here is derived from an EMBL/GenBank/DDBJ whole genome shotgun (WGS) entry which is preliminary data.</text>
</comment>
<keyword evidence="3" id="KW-1185">Reference proteome</keyword>
<reference evidence="3" key="1">
    <citation type="journal article" date="2019" name="Int. J. Syst. Evol. Microbiol.">
        <title>The Global Catalogue of Microorganisms (GCM) 10K type strain sequencing project: providing services to taxonomists for standard genome sequencing and annotation.</title>
        <authorList>
            <consortium name="The Broad Institute Genomics Platform"/>
            <consortium name="The Broad Institute Genome Sequencing Center for Infectious Disease"/>
            <person name="Wu L."/>
            <person name="Ma J."/>
        </authorList>
    </citation>
    <scope>NUCLEOTIDE SEQUENCE [LARGE SCALE GENOMIC DNA]</scope>
    <source>
        <strain evidence="3">CGMCC 4.7035</strain>
    </source>
</reference>
<name>A0ABV7SN61_9ACTN</name>
<feature type="domain" description="GmrSD restriction endonucleases N-terminal" evidence="1">
    <location>
        <begin position="70"/>
        <end position="206"/>
    </location>
</feature>
<evidence type="ECO:0000259" key="1">
    <source>
        <dbReference type="Pfam" id="PF03235"/>
    </source>
</evidence>
<evidence type="ECO:0000313" key="3">
    <source>
        <dbReference type="Proteomes" id="UP001595701"/>
    </source>
</evidence>
<gene>
    <name evidence="2" type="ORF">ACFOZ0_32450</name>
</gene>
<proteinExistence type="predicted"/>
<dbReference type="Pfam" id="PF03235">
    <property type="entry name" value="GmrSD_N"/>
    <property type="match status" value="1"/>
</dbReference>
<organism evidence="2 3">
    <name type="scientific">Streptomyces yaanensis</name>
    <dbReference type="NCBI Taxonomy" id="1142239"/>
    <lineage>
        <taxon>Bacteria</taxon>
        <taxon>Bacillati</taxon>
        <taxon>Actinomycetota</taxon>
        <taxon>Actinomycetes</taxon>
        <taxon>Kitasatosporales</taxon>
        <taxon>Streptomycetaceae</taxon>
        <taxon>Streptomyces</taxon>
    </lineage>
</organism>
<dbReference type="RefSeq" id="WP_310777764.1">
    <property type="nucleotide sequence ID" value="NZ_JBHRWR010000039.1"/>
</dbReference>
<dbReference type="EMBL" id="JBHRWR010000039">
    <property type="protein sequence ID" value="MFC3577888.1"/>
    <property type="molecule type" value="Genomic_DNA"/>
</dbReference>
<accession>A0ABV7SN61</accession>
<dbReference type="PANTHER" id="PTHR39639">
    <property type="entry name" value="CHROMOSOME 16, WHOLE GENOME SHOTGUN SEQUENCE"/>
    <property type="match status" value="1"/>
</dbReference>
<dbReference type="Proteomes" id="UP001595701">
    <property type="component" value="Unassembled WGS sequence"/>
</dbReference>
<dbReference type="InterPro" id="IPR004919">
    <property type="entry name" value="GmrSD_N"/>
</dbReference>